<feature type="domain" description="Phospholipid/glycerol acyltransferase" evidence="4">
    <location>
        <begin position="33"/>
        <end position="151"/>
    </location>
</feature>
<keyword evidence="6" id="KW-1185">Reference proteome</keyword>
<evidence type="ECO:0000259" key="4">
    <source>
        <dbReference type="SMART" id="SM00563"/>
    </source>
</evidence>
<proteinExistence type="predicted"/>
<dbReference type="Proteomes" id="UP000661894">
    <property type="component" value="Unassembled WGS sequence"/>
</dbReference>
<evidence type="ECO:0000313" key="6">
    <source>
        <dbReference type="Proteomes" id="UP000661894"/>
    </source>
</evidence>
<dbReference type="InterPro" id="IPR002123">
    <property type="entry name" value="Plipid/glycerol_acylTrfase"/>
</dbReference>
<comment type="caution">
    <text evidence="5">The sequence shown here is derived from an EMBL/GenBank/DDBJ whole genome shotgun (WGS) entry which is preliminary data.</text>
</comment>
<dbReference type="SUPFAM" id="SSF69593">
    <property type="entry name" value="Glycerol-3-phosphate (1)-acyltransferase"/>
    <property type="match status" value="1"/>
</dbReference>
<dbReference type="GO" id="GO:0016746">
    <property type="term" value="F:acyltransferase activity"/>
    <property type="evidence" value="ECO:0007669"/>
    <property type="project" value="UniProtKB-KW"/>
</dbReference>
<feature type="compositionally biased region" description="Basic residues" evidence="3">
    <location>
        <begin position="239"/>
        <end position="248"/>
    </location>
</feature>
<keyword evidence="2 5" id="KW-0012">Acyltransferase</keyword>
<dbReference type="CDD" id="cd07989">
    <property type="entry name" value="LPLAT_AGPAT-like"/>
    <property type="match status" value="1"/>
</dbReference>
<accession>A0ABR8Z3S3</accession>
<evidence type="ECO:0000256" key="2">
    <source>
        <dbReference type="ARBA" id="ARBA00023315"/>
    </source>
</evidence>
<dbReference type="SMART" id="SM00563">
    <property type="entry name" value="PlsC"/>
    <property type="match status" value="1"/>
</dbReference>
<dbReference type="Pfam" id="PF01553">
    <property type="entry name" value="Acyltransferase"/>
    <property type="match status" value="1"/>
</dbReference>
<sequence length="256" mass="28240">MYRVIAGLLRPLLRATMRRDWRGAEHLPAEGGFIAAGNHLTNVDPLVFAHYLYNHGAAPRFLAKHTLFRVPVVGWVIGKAGQIAVERDSASAVAALEPAREALAQGLCVGIFPEGTFTRDPDLWPMTAKHGVARLALSARVPVVPVAQWGPQDVLARYGRTLHVVPRRTVRVEAGPPVPLEDLYGREDDPQALREATERVMAAITEILAGLRGEEPPARPYDTRRDGDPRAAELAARAERRRARRTRTSPRTERDA</sequence>
<reference evidence="5 6" key="1">
    <citation type="submission" date="2020-08" db="EMBL/GenBank/DDBJ databases">
        <title>A Genomic Blueprint of the Chicken Gut Microbiome.</title>
        <authorList>
            <person name="Gilroy R."/>
            <person name="Ravi A."/>
            <person name="Getino M."/>
            <person name="Pursley I."/>
            <person name="Horton D.L."/>
            <person name="Alikhan N.-F."/>
            <person name="Baker D."/>
            <person name="Gharbi K."/>
            <person name="Hall N."/>
            <person name="Watson M."/>
            <person name="Adriaenssens E.M."/>
            <person name="Foster-Nyarko E."/>
            <person name="Jarju S."/>
            <person name="Secka A."/>
            <person name="Antonio M."/>
            <person name="Oren A."/>
            <person name="Chaudhuri R."/>
            <person name="La Ragione R.M."/>
            <person name="Hildebrand F."/>
            <person name="Pallen M.J."/>
        </authorList>
    </citation>
    <scope>NUCLEOTIDE SEQUENCE [LARGE SCALE GENOMIC DNA]</scope>
    <source>
        <strain evidence="5 6">Sa1BUA1</strain>
    </source>
</reference>
<name>A0ABR8Z3S3_9MICO</name>
<gene>
    <name evidence="5" type="ORF">H9624_11690</name>
</gene>
<dbReference type="PANTHER" id="PTHR10434:SF55">
    <property type="entry name" value="POSSIBLE ACYLTRANSFERASE"/>
    <property type="match status" value="1"/>
</dbReference>
<dbReference type="PANTHER" id="PTHR10434">
    <property type="entry name" value="1-ACYL-SN-GLYCEROL-3-PHOSPHATE ACYLTRANSFERASE"/>
    <property type="match status" value="1"/>
</dbReference>
<keyword evidence="1" id="KW-0808">Transferase</keyword>
<evidence type="ECO:0000313" key="5">
    <source>
        <dbReference type="EMBL" id="MBD8062981.1"/>
    </source>
</evidence>
<dbReference type="EMBL" id="JACSPO010000006">
    <property type="protein sequence ID" value="MBD8062981.1"/>
    <property type="molecule type" value="Genomic_DNA"/>
</dbReference>
<protein>
    <submittedName>
        <fullName evidence="5">1-acyl-sn-glycerol-3-phosphate acyltransferase</fullName>
    </submittedName>
</protein>
<organism evidence="5 6">
    <name type="scientific">Oceanitalea stevensii</name>
    <dbReference type="NCBI Taxonomy" id="2763072"/>
    <lineage>
        <taxon>Bacteria</taxon>
        <taxon>Bacillati</taxon>
        <taxon>Actinomycetota</taxon>
        <taxon>Actinomycetes</taxon>
        <taxon>Micrococcales</taxon>
        <taxon>Bogoriellaceae</taxon>
        <taxon>Georgenia</taxon>
    </lineage>
</organism>
<evidence type="ECO:0000256" key="1">
    <source>
        <dbReference type="ARBA" id="ARBA00022679"/>
    </source>
</evidence>
<feature type="region of interest" description="Disordered" evidence="3">
    <location>
        <begin position="211"/>
        <end position="256"/>
    </location>
</feature>
<evidence type="ECO:0000256" key="3">
    <source>
        <dbReference type="SAM" id="MobiDB-lite"/>
    </source>
</evidence>
<feature type="compositionally biased region" description="Basic and acidic residues" evidence="3">
    <location>
        <begin position="212"/>
        <end position="231"/>
    </location>
</feature>